<sequence>MSDLKLFSLHGNRVNELKGQAANLEKDLQNLIEANMETFLGVRFLAREYTTGKTHKGRIDSLGLDENNAPVIIEYKRHQNENVINQGLFYLDWLMDHQAEIQLLTQQKLGAEVAEQIEWAGTRLVCIASGFNRYDEYAVQQIERNIDLMRYRYFGEDLIALELVHAHDADVTSTPVKISKPNTAEAPIKAKRNVDKTQAERIAVASPELTALYDSLCTYAEQLGDEVQRKELKLYTAFKLIKNFVCVIVLPQKKDPRVQLTLKLPGEDSSDGFTQDGSNKGHWGTGDLLVDVRSADELERAKALILKSYENA</sequence>
<feature type="domain" description="Endonuclease NucS C-terminal" evidence="1">
    <location>
        <begin position="25"/>
        <end position="99"/>
    </location>
</feature>
<dbReference type="InterPro" id="IPR048301">
    <property type="entry name" value="NucS_C"/>
</dbReference>
<dbReference type="OrthoDB" id="9798761at2"/>
<dbReference type="Pfam" id="PF01939">
    <property type="entry name" value="NucS_C"/>
    <property type="match status" value="1"/>
</dbReference>
<feature type="domain" description="DUF5655" evidence="2">
    <location>
        <begin position="205"/>
        <end position="311"/>
    </location>
</feature>
<evidence type="ECO:0000313" key="4">
    <source>
        <dbReference type="Proteomes" id="UP000245539"/>
    </source>
</evidence>
<dbReference type="Pfam" id="PF18899">
    <property type="entry name" value="DUF5655"/>
    <property type="match status" value="1"/>
</dbReference>
<evidence type="ECO:0000259" key="1">
    <source>
        <dbReference type="Pfam" id="PF01939"/>
    </source>
</evidence>
<dbReference type="Proteomes" id="UP000245539">
    <property type="component" value="Unassembled WGS sequence"/>
</dbReference>
<protein>
    <submittedName>
        <fullName evidence="3">DUF91 domain-containing protein</fullName>
    </submittedName>
</protein>
<keyword evidence="4" id="KW-1185">Reference proteome</keyword>
<organism evidence="3 4">
    <name type="scientific">Leucothrix pacifica</name>
    <dbReference type="NCBI Taxonomy" id="1247513"/>
    <lineage>
        <taxon>Bacteria</taxon>
        <taxon>Pseudomonadati</taxon>
        <taxon>Pseudomonadota</taxon>
        <taxon>Gammaproteobacteria</taxon>
        <taxon>Thiotrichales</taxon>
        <taxon>Thiotrichaceae</taxon>
        <taxon>Leucothrix</taxon>
    </lineage>
</organism>
<dbReference type="InterPro" id="IPR011856">
    <property type="entry name" value="tRNA_endonuc-like_dom_sf"/>
</dbReference>
<gene>
    <name evidence="3" type="ORF">DKW60_08195</name>
</gene>
<evidence type="ECO:0000259" key="2">
    <source>
        <dbReference type="Pfam" id="PF18899"/>
    </source>
</evidence>
<dbReference type="Gene3D" id="3.40.1350.10">
    <property type="match status" value="1"/>
</dbReference>
<dbReference type="AlphaFoldDB" id="A0A317CPB1"/>
<dbReference type="GO" id="GO:0003676">
    <property type="term" value="F:nucleic acid binding"/>
    <property type="evidence" value="ECO:0007669"/>
    <property type="project" value="InterPro"/>
</dbReference>
<reference evidence="3 4" key="1">
    <citation type="submission" date="2018-05" db="EMBL/GenBank/DDBJ databases">
        <title>Leucothrix arctica sp. nov., isolated from Arctic seawater.</title>
        <authorList>
            <person name="Choi A."/>
            <person name="Baek K."/>
        </authorList>
    </citation>
    <scope>NUCLEOTIDE SEQUENCE [LARGE SCALE GENOMIC DNA]</scope>
    <source>
        <strain evidence="3 4">JCM 18388</strain>
    </source>
</reference>
<dbReference type="GO" id="GO:0004519">
    <property type="term" value="F:endonuclease activity"/>
    <property type="evidence" value="ECO:0007669"/>
    <property type="project" value="InterPro"/>
</dbReference>
<accession>A0A317CPB1</accession>
<dbReference type="InterPro" id="IPR043714">
    <property type="entry name" value="DUF5655"/>
</dbReference>
<dbReference type="RefSeq" id="WP_109837172.1">
    <property type="nucleotide sequence ID" value="NZ_QGKM01000017.1"/>
</dbReference>
<name>A0A317CPB1_9GAMM</name>
<evidence type="ECO:0000313" key="3">
    <source>
        <dbReference type="EMBL" id="PWQ98200.1"/>
    </source>
</evidence>
<dbReference type="EMBL" id="QGKM01000017">
    <property type="protein sequence ID" value="PWQ98200.1"/>
    <property type="molecule type" value="Genomic_DNA"/>
</dbReference>
<proteinExistence type="predicted"/>
<comment type="caution">
    <text evidence="3">The sequence shown here is derived from an EMBL/GenBank/DDBJ whole genome shotgun (WGS) entry which is preliminary data.</text>
</comment>